<accession>A0ABQ3HII0</accession>
<feature type="transmembrane region" description="Helical" evidence="2">
    <location>
        <begin position="226"/>
        <end position="248"/>
    </location>
</feature>
<evidence type="ECO:0000313" key="4">
    <source>
        <dbReference type="Proteomes" id="UP000597341"/>
    </source>
</evidence>
<evidence type="ECO:0000313" key="3">
    <source>
        <dbReference type="EMBL" id="GHE17453.1"/>
    </source>
</evidence>
<dbReference type="Proteomes" id="UP000597341">
    <property type="component" value="Unassembled WGS sequence"/>
</dbReference>
<evidence type="ECO:0000256" key="2">
    <source>
        <dbReference type="SAM" id="Phobius"/>
    </source>
</evidence>
<dbReference type="RefSeq" id="WP_191279371.1">
    <property type="nucleotide sequence ID" value="NZ_BNAD01000004.1"/>
</dbReference>
<keyword evidence="2" id="KW-1133">Transmembrane helix</keyword>
<feature type="region of interest" description="Disordered" evidence="1">
    <location>
        <begin position="97"/>
        <end position="125"/>
    </location>
</feature>
<sequence>MEQGPYDELVARLHGLRADAGLPSYGEIAARVSRIRRERGASPEQARVGRTTVYDAFRLGRQRIDADLVGDIARALGSDEEAAARWAVDALEARGVTVPATTPAGGPTPDSGAPRADDPPVPDTPARVPRPWLAGVLVASVVVNLLGRGLVDLLALPVYLDMVGTACATILLGPWWGALVGASTNTAGVAVSGLDSLLFLPVNVLGALIWGYGVRNRSLVRSIPRFFLLNLVVAVTCSSLAVPIIVMLEQGFSGRGTDLVTRSALVFLGSIWASVTISNLLTSVVDKLISGFVALTVLESLPSHVRAAMPRGWLRAA</sequence>
<keyword evidence="4" id="KW-1185">Reference proteome</keyword>
<reference evidence="4" key="1">
    <citation type="journal article" date="2019" name="Int. J. Syst. Evol. Microbiol.">
        <title>The Global Catalogue of Microorganisms (GCM) 10K type strain sequencing project: providing services to taxonomists for standard genome sequencing and annotation.</title>
        <authorList>
            <consortium name="The Broad Institute Genomics Platform"/>
            <consortium name="The Broad Institute Genome Sequencing Center for Infectious Disease"/>
            <person name="Wu L."/>
            <person name="Ma J."/>
        </authorList>
    </citation>
    <scope>NUCLEOTIDE SEQUENCE [LARGE SCALE GENOMIC DNA]</scope>
    <source>
        <strain evidence="4">CGMCC 1.12791</strain>
    </source>
</reference>
<feature type="transmembrane region" description="Helical" evidence="2">
    <location>
        <begin position="132"/>
        <end position="151"/>
    </location>
</feature>
<dbReference type="Gene3D" id="1.10.1760.20">
    <property type="match status" value="1"/>
</dbReference>
<evidence type="ECO:0008006" key="5">
    <source>
        <dbReference type="Google" id="ProtNLM"/>
    </source>
</evidence>
<dbReference type="EMBL" id="BNAD01000004">
    <property type="protein sequence ID" value="GHE17453.1"/>
    <property type="molecule type" value="Genomic_DNA"/>
</dbReference>
<gene>
    <name evidence="3" type="ORF">GCM10011376_20630</name>
</gene>
<organism evidence="3 4">
    <name type="scientific">Nocardioides flavus</name>
    <name type="common">ex Wang et al. 2016</name>
    <dbReference type="NCBI Taxonomy" id="2058780"/>
    <lineage>
        <taxon>Bacteria</taxon>
        <taxon>Bacillati</taxon>
        <taxon>Actinomycetota</taxon>
        <taxon>Actinomycetes</taxon>
        <taxon>Propionibacteriales</taxon>
        <taxon>Nocardioidaceae</taxon>
        <taxon>Nocardioides</taxon>
    </lineage>
</organism>
<feature type="transmembrane region" description="Helical" evidence="2">
    <location>
        <begin position="260"/>
        <end position="281"/>
    </location>
</feature>
<feature type="compositionally biased region" description="Low complexity" evidence="1">
    <location>
        <begin position="97"/>
        <end position="109"/>
    </location>
</feature>
<feature type="transmembrane region" description="Helical" evidence="2">
    <location>
        <begin position="158"/>
        <end position="176"/>
    </location>
</feature>
<feature type="transmembrane region" description="Helical" evidence="2">
    <location>
        <begin position="196"/>
        <end position="214"/>
    </location>
</feature>
<comment type="caution">
    <text evidence="3">The sequence shown here is derived from an EMBL/GenBank/DDBJ whole genome shotgun (WGS) entry which is preliminary data.</text>
</comment>
<keyword evidence="2" id="KW-0812">Transmembrane</keyword>
<proteinExistence type="predicted"/>
<evidence type="ECO:0000256" key="1">
    <source>
        <dbReference type="SAM" id="MobiDB-lite"/>
    </source>
</evidence>
<name>A0ABQ3HII0_9ACTN</name>
<keyword evidence="2" id="KW-0472">Membrane</keyword>
<protein>
    <recommendedName>
        <fullName evidence="5">Energy-coupling factor transport system substrate-specific component</fullName>
    </recommendedName>
</protein>